<proteinExistence type="predicted"/>
<dbReference type="EMBL" id="CM037025">
    <property type="protein sequence ID" value="KAH7661168.1"/>
    <property type="molecule type" value="Genomic_DNA"/>
</dbReference>
<gene>
    <name evidence="1" type="ORF">IHE45_15G045500</name>
</gene>
<reference evidence="2" key="1">
    <citation type="journal article" date="2022" name="Nat. Commun.">
        <title>Chromosome evolution and the genetic basis of agronomically important traits in greater yam.</title>
        <authorList>
            <person name="Bredeson J.V."/>
            <person name="Lyons J.B."/>
            <person name="Oniyinde I.O."/>
            <person name="Okereke N.R."/>
            <person name="Kolade O."/>
            <person name="Nnabue I."/>
            <person name="Nwadili C.O."/>
            <person name="Hribova E."/>
            <person name="Parker M."/>
            <person name="Nwogha J."/>
            <person name="Shu S."/>
            <person name="Carlson J."/>
            <person name="Kariba R."/>
            <person name="Muthemba S."/>
            <person name="Knop K."/>
            <person name="Barton G.J."/>
            <person name="Sherwood A.V."/>
            <person name="Lopez-Montes A."/>
            <person name="Asiedu R."/>
            <person name="Jamnadass R."/>
            <person name="Muchugi A."/>
            <person name="Goodstein D."/>
            <person name="Egesi C.N."/>
            <person name="Featherston J."/>
            <person name="Asfaw A."/>
            <person name="Simpson G.G."/>
            <person name="Dolezel J."/>
            <person name="Hendre P.S."/>
            <person name="Van Deynze A."/>
            <person name="Kumar P.L."/>
            <person name="Obidiegwu J.E."/>
            <person name="Bhattacharjee R."/>
            <person name="Rokhsar D.S."/>
        </authorList>
    </citation>
    <scope>NUCLEOTIDE SEQUENCE [LARGE SCALE GENOMIC DNA]</scope>
    <source>
        <strain evidence="2">cv. TDa95/00328</strain>
    </source>
</reference>
<evidence type="ECO:0000313" key="2">
    <source>
        <dbReference type="Proteomes" id="UP000827976"/>
    </source>
</evidence>
<accession>A0ACB7UL53</accession>
<sequence>MENNECQNEISSQIELDLYDLRNWKNANSNLRDLIVDKGPIRDIAINNGCNDWKYLSARLKQHETSNEHIIHMTAWIELERKRTLQKCIIENYCCCENSRNNLAFRGSNEKNYEDKFDLMMQEHVRRIQANEIHDHYLGHKIQNEMIDLLSNEIKMTIVNEIRQAKYFSVILDCTSDVSNQEQMSLILRCVDVSSVPIKIEEYFIEFLKVYDTTGKGIFEELMNIMKKLDLNIDDIRGQGYDNGSNLKGKHQAFYTPCGCIHLIYYFLICLTTCIKSVKAISFQAPEIRDALLELGKFSNNPKTNSETNCLAIYELENFEFLENDTNEVIHLLEDDFRINYFIRSRFEQFKIYEDVFGFLHDLQKILLTIPITIALAEKSFLKLKLIKSFLRSTMSQERLNGLPIISTKIILYHN</sequence>
<name>A0ACB7UL53_DIOAL</name>
<comment type="caution">
    <text evidence="1">The sequence shown here is derived from an EMBL/GenBank/DDBJ whole genome shotgun (WGS) entry which is preliminary data.</text>
</comment>
<organism evidence="1 2">
    <name type="scientific">Dioscorea alata</name>
    <name type="common">Purple yam</name>
    <dbReference type="NCBI Taxonomy" id="55571"/>
    <lineage>
        <taxon>Eukaryota</taxon>
        <taxon>Viridiplantae</taxon>
        <taxon>Streptophyta</taxon>
        <taxon>Embryophyta</taxon>
        <taxon>Tracheophyta</taxon>
        <taxon>Spermatophyta</taxon>
        <taxon>Magnoliopsida</taxon>
        <taxon>Liliopsida</taxon>
        <taxon>Dioscoreales</taxon>
        <taxon>Dioscoreaceae</taxon>
        <taxon>Dioscorea</taxon>
    </lineage>
</organism>
<evidence type="ECO:0000313" key="1">
    <source>
        <dbReference type="EMBL" id="KAH7661168.1"/>
    </source>
</evidence>
<protein>
    <submittedName>
        <fullName evidence="1">Ribonuclease H-like protein</fullName>
    </submittedName>
</protein>
<keyword evidence="2" id="KW-1185">Reference proteome</keyword>
<dbReference type="Proteomes" id="UP000827976">
    <property type="component" value="Chromosome 15"/>
</dbReference>